<dbReference type="EMBL" id="CP061281">
    <property type="protein sequence ID" value="QNS02693.1"/>
    <property type="molecule type" value="Genomic_DNA"/>
</dbReference>
<name>A0A7H1B1T8_9ACTN</name>
<sequence length="208" mass="21739">MTADTSARPARISPLAGWNPSLPPGLSIRELPFLTQLTLRAEPGTPAAGAVERYLGYTLPGPNTARLGAGVEALWLGPDEWLLVADPDRAGELVAGLRAAVGDAFATVTDTSAQRTVLSLSGALLPDVLAHGCALDLAPRSAPEGSCHTTLLAQAGVTLVVREQGPAGPREVRLLVRSSFAGYLAAWLTDACAEYQEDTEPVAYAEER</sequence>
<dbReference type="InterPro" id="IPR007375">
    <property type="entry name" value="SoxG"/>
</dbReference>
<dbReference type="Proteomes" id="UP000516428">
    <property type="component" value="Chromosome"/>
</dbReference>
<dbReference type="Gene3D" id="3.30.70.1520">
    <property type="entry name" value="Heterotetrameric sarcosine oxidase"/>
    <property type="match status" value="1"/>
</dbReference>
<keyword evidence="2" id="KW-1185">Reference proteome</keyword>
<evidence type="ECO:0000313" key="2">
    <source>
        <dbReference type="Proteomes" id="UP000516428"/>
    </source>
</evidence>
<dbReference type="AlphaFoldDB" id="A0A7H1B1T8"/>
<dbReference type="InterPro" id="IPR027266">
    <property type="entry name" value="TrmE/GcvT-like"/>
</dbReference>
<proteinExistence type="predicted"/>
<gene>
    <name evidence="1" type="ORF">IAG42_03025</name>
</gene>
<evidence type="ECO:0000313" key="1">
    <source>
        <dbReference type="EMBL" id="QNS02693.1"/>
    </source>
</evidence>
<dbReference type="RefSeq" id="WP_188335448.1">
    <property type="nucleotide sequence ID" value="NZ_CP061281.1"/>
</dbReference>
<reference evidence="1 2" key="1">
    <citation type="submission" date="2020-09" db="EMBL/GenBank/DDBJ databases">
        <title>A novel species.</title>
        <authorList>
            <person name="Gao J."/>
        </authorList>
    </citation>
    <scope>NUCLEOTIDE SEQUENCE [LARGE SCALE GENOMIC DNA]</scope>
    <source>
        <strain evidence="1 2">CRXT-Y-14</strain>
    </source>
</reference>
<dbReference type="Gene3D" id="3.30.1360.120">
    <property type="entry name" value="Probable tRNA modification gtpase trme, domain 1"/>
    <property type="match status" value="1"/>
</dbReference>
<dbReference type="SUPFAM" id="SSF103025">
    <property type="entry name" value="Folate-binding domain"/>
    <property type="match status" value="1"/>
</dbReference>
<protein>
    <submittedName>
        <fullName evidence="1">Sarcosine oxidase subunit gamma</fullName>
    </submittedName>
</protein>
<dbReference type="KEGG" id="sxn:IAG42_03025"/>
<organism evidence="1 2">
    <name type="scientific">Streptomyces xanthii</name>
    <dbReference type="NCBI Taxonomy" id="2768069"/>
    <lineage>
        <taxon>Bacteria</taxon>
        <taxon>Bacillati</taxon>
        <taxon>Actinomycetota</taxon>
        <taxon>Actinomycetes</taxon>
        <taxon>Kitasatosporales</taxon>
        <taxon>Streptomycetaceae</taxon>
        <taxon>Streptomyces</taxon>
    </lineage>
</organism>
<dbReference type="Pfam" id="PF04268">
    <property type="entry name" value="SoxG"/>
    <property type="match status" value="1"/>
</dbReference>
<accession>A0A7H1B1T8</accession>